<evidence type="ECO:0000313" key="1">
    <source>
        <dbReference type="EMBL" id="KAI9560067.1"/>
    </source>
</evidence>
<dbReference type="Proteomes" id="UP000820818">
    <property type="component" value="Linkage Group LG4"/>
</dbReference>
<dbReference type="EMBL" id="WJBH02000004">
    <property type="protein sequence ID" value="KAI9560067.1"/>
    <property type="molecule type" value="Genomic_DNA"/>
</dbReference>
<keyword evidence="2" id="KW-1185">Reference proteome</keyword>
<organism evidence="1 2">
    <name type="scientific">Daphnia sinensis</name>
    <dbReference type="NCBI Taxonomy" id="1820382"/>
    <lineage>
        <taxon>Eukaryota</taxon>
        <taxon>Metazoa</taxon>
        <taxon>Ecdysozoa</taxon>
        <taxon>Arthropoda</taxon>
        <taxon>Crustacea</taxon>
        <taxon>Branchiopoda</taxon>
        <taxon>Diplostraca</taxon>
        <taxon>Cladocera</taxon>
        <taxon>Anomopoda</taxon>
        <taxon>Daphniidae</taxon>
        <taxon>Daphnia</taxon>
        <taxon>Daphnia similis group</taxon>
    </lineage>
</organism>
<protein>
    <submittedName>
        <fullName evidence="1">Uncharacterized protein</fullName>
    </submittedName>
</protein>
<dbReference type="AlphaFoldDB" id="A0AAD5KT74"/>
<evidence type="ECO:0000313" key="2">
    <source>
        <dbReference type="Proteomes" id="UP000820818"/>
    </source>
</evidence>
<proteinExistence type="predicted"/>
<reference evidence="1 2" key="1">
    <citation type="submission" date="2022-05" db="EMBL/GenBank/DDBJ databases">
        <title>A multi-omics perspective on studying reproductive biology in Daphnia sinensis.</title>
        <authorList>
            <person name="Jia J."/>
        </authorList>
    </citation>
    <scope>NUCLEOTIDE SEQUENCE [LARGE SCALE GENOMIC DNA]</scope>
    <source>
        <strain evidence="1 2">WSL</strain>
    </source>
</reference>
<gene>
    <name evidence="1" type="ORF">GHT06_014077</name>
</gene>
<accession>A0AAD5KT74</accession>
<sequence>MSHQGLRRNAKLADENCRGGKVRNVGNEARRCGAAVVFSRRLPRRVAIVNNATDC</sequence>
<comment type="caution">
    <text evidence="1">The sequence shown here is derived from an EMBL/GenBank/DDBJ whole genome shotgun (WGS) entry which is preliminary data.</text>
</comment>
<name>A0AAD5KT74_9CRUS</name>